<evidence type="ECO:0000259" key="7">
    <source>
        <dbReference type="PROSITE" id="PS51469"/>
    </source>
</evidence>
<evidence type="ECO:0000256" key="2">
    <source>
        <dbReference type="ARBA" id="ARBA00022692"/>
    </source>
</evidence>
<feature type="region of interest" description="Disordered" evidence="5">
    <location>
        <begin position="1"/>
        <end position="112"/>
    </location>
</feature>
<feature type="compositionally biased region" description="Basic residues" evidence="5">
    <location>
        <begin position="342"/>
        <end position="351"/>
    </location>
</feature>
<organism evidence="8 9">
    <name type="scientific">Pholiota conissans</name>
    <dbReference type="NCBI Taxonomy" id="109636"/>
    <lineage>
        <taxon>Eukaryota</taxon>
        <taxon>Fungi</taxon>
        <taxon>Dikarya</taxon>
        <taxon>Basidiomycota</taxon>
        <taxon>Agaricomycotina</taxon>
        <taxon>Agaricomycetes</taxon>
        <taxon>Agaricomycetidae</taxon>
        <taxon>Agaricales</taxon>
        <taxon>Agaricineae</taxon>
        <taxon>Strophariaceae</taxon>
        <taxon>Pholiota</taxon>
    </lineage>
</organism>
<evidence type="ECO:0000256" key="4">
    <source>
        <dbReference type="ARBA" id="ARBA00023136"/>
    </source>
</evidence>
<feature type="region of interest" description="Disordered" evidence="5">
    <location>
        <begin position="898"/>
        <end position="917"/>
    </location>
</feature>
<comment type="caution">
    <text evidence="8">The sequence shown here is derived from an EMBL/GenBank/DDBJ whole genome shotgun (WGS) entry which is preliminary data.</text>
</comment>
<dbReference type="Gene3D" id="2.60.120.260">
    <property type="entry name" value="Galactose-binding domain-like"/>
    <property type="match status" value="1"/>
</dbReference>
<keyword evidence="3 6" id="KW-1133">Transmembrane helix</keyword>
<evidence type="ECO:0000256" key="3">
    <source>
        <dbReference type="ARBA" id="ARBA00022989"/>
    </source>
</evidence>
<dbReference type="PROSITE" id="PS51469">
    <property type="entry name" value="SUN"/>
    <property type="match status" value="1"/>
</dbReference>
<feature type="compositionally biased region" description="Basic and acidic residues" evidence="5">
    <location>
        <begin position="274"/>
        <end position="284"/>
    </location>
</feature>
<dbReference type="InterPro" id="IPR045119">
    <property type="entry name" value="SUN1-5"/>
</dbReference>
<dbReference type="Proteomes" id="UP000807469">
    <property type="component" value="Unassembled WGS sequence"/>
</dbReference>
<keyword evidence="9" id="KW-1185">Reference proteome</keyword>
<dbReference type="PANTHER" id="PTHR12911">
    <property type="entry name" value="SAD1/UNC-84-LIKE PROTEIN-RELATED"/>
    <property type="match status" value="1"/>
</dbReference>
<feature type="region of interest" description="Disordered" evidence="5">
    <location>
        <begin position="236"/>
        <end position="419"/>
    </location>
</feature>
<evidence type="ECO:0000256" key="5">
    <source>
        <dbReference type="SAM" id="MobiDB-lite"/>
    </source>
</evidence>
<feature type="compositionally biased region" description="Acidic residues" evidence="5">
    <location>
        <begin position="305"/>
        <end position="314"/>
    </location>
</feature>
<dbReference type="OrthoDB" id="342281at2759"/>
<dbReference type="GO" id="GO:0034993">
    <property type="term" value="C:meiotic nuclear membrane microtubule tethering complex"/>
    <property type="evidence" value="ECO:0007669"/>
    <property type="project" value="TreeGrafter"/>
</dbReference>
<keyword evidence="2 6" id="KW-0812">Transmembrane</keyword>
<feature type="transmembrane region" description="Helical" evidence="6">
    <location>
        <begin position="527"/>
        <end position="544"/>
    </location>
</feature>
<evidence type="ECO:0000256" key="1">
    <source>
        <dbReference type="ARBA" id="ARBA00004370"/>
    </source>
</evidence>
<proteinExistence type="predicted"/>
<dbReference type="PANTHER" id="PTHR12911:SF8">
    <property type="entry name" value="KLAROID PROTEIN-RELATED"/>
    <property type="match status" value="1"/>
</dbReference>
<accession>A0A9P5YYD7</accession>
<keyword evidence="4 6" id="KW-0472">Membrane</keyword>
<feature type="compositionally biased region" description="Basic and acidic residues" evidence="5">
    <location>
        <begin position="240"/>
        <end position="254"/>
    </location>
</feature>
<evidence type="ECO:0000313" key="9">
    <source>
        <dbReference type="Proteomes" id="UP000807469"/>
    </source>
</evidence>
<feature type="region of interest" description="Disordered" evidence="5">
    <location>
        <begin position="128"/>
        <end position="222"/>
    </location>
</feature>
<feature type="compositionally biased region" description="Basic and acidic residues" evidence="5">
    <location>
        <begin position="53"/>
        <end position="71"/>
    </location>
</feature>
<evidence type="ECO:0000313" key="8">
    <source>
        <dbReference type="EMBL" id="KAF9477917.1"/>
    </source>
</evidence>
<dbReference type="EMBL" id="MU155247">
    <property type="protein sequence ID" value="KAF9477917.1"/>
    <property type="molecule type" value="Genomic_DNA"/>
</dbReference>
<name>A0A9P5YYD7_9AGAR</name>
<feature type="compositionally biased region" description="Low complexity" evidence="5">
    <location>
        <begin position="443"/>
        <end position="463"/>
    </location>
</feature>
<feature type="region of interest" description="Disordered" evidence="5">
    <location>
        <begin position="438"/>
        <end position="463"/>
    </location>
</feature>
<feature type="domain" description="SUN" evidence="7">
    <location>
        <begin position="779"/>
        <end position="986"/>
    </location>
</feature>
<reference evidence="8" key="1">
    <citation type="submission" date="2020-11" db="EMBL/GenBank/DDBJ databases">
        <authorList>
            <consortium name="DOE Joint Genome Institute"/>
            <person name="Ahrendt S."/>
            <person name="Riley R."/>
            <person name="Andreopoulos W."/>
            <person name="Labutti K."/>
            <person name="Pangilinan J."/>
            <person name="Ruiz-Duenas F.J."/>
            <person name="Barrasa J.M."/>
            <person name="Sanchez-Garcia M."/>
            <person name="Camarero S."/>
            <person name="Miyauchi S."/>
            <person name="Serrano A."/>
            <person name="Linde D."/>
            <person name="Babiker R."/>
            <person name="Drula E."/>
            <person name="Ayuso-Fernandez I."/>
            <person name="Pacheco R."/>
            <person name="Padilla G."/>
            <person name="Ferreira P."/>
            <person name="Barriuso J."/>
            <person name="Kellner H."/>
            <person name="Castanera R."/>
            <person name="Alfaro M."/>
            <person name="Ramirez L."/>
            <person name="Pisabarro A.G."/>
            <person name="Kuo A."/>
            <person name="Tritt A."/>
            <person name="Lipzen A."/>
            <person name="He G."/>
            <person name="Yan M."/>
            <person name="Ng V."/>
            <person name="Cullen D."/>
            <person name="Martin F."/>
            <person name="Rosso M.-N."/>
            <person name="Henrissat B."/>
            <person name="Hibbett D."/>
            <person name="Martinez A.T."/>
            <person name="Grigoriev I.V."/>
        </authorList>
    </citation>
    <scope>NUCLEOTIDE SEQUENCE</scope>
    <source>
        <strain evidence="8">CIRM-BRFM 674</strain>
    </source>
</reference>
<dbReference type="InterPro" id="IPR012919">
    <property type="entry name" value="SUN_dom"/>
</dbReference>
<dbReference type="GO" id="GO:0043495">
    <property type="term" value="F:protein-membrane adaptor activity"/>
    <property type="evidence" value="ECO:0007669"/>
    <property type="project" value="TreeGrafter"/>
</dbReference>
<sequence length="1002" mass="109057">MSFSGTPLGQGRRLDHSTFLGKPASDATNSLQSYAYGAPAFGSRSPPKPTSPSRERNRPHLHDSNADESEHAPALIRFARLKERETAPEFTTRPGGPKVITEPPHPEKWSVKDTSVNIATAFIQAATDMSAPNTHNGAWASSSSTTRPAPVPRSTSVEFESSAPAPTSSNRRLAPPPNKLSRPPVSSTGRKPASKPPSRLVVPASDGEEDRHVRGKSPFEVGVNMAKQAIGAAAYYVRQRSHEPEDLSREDRSQELPPANGRVDGNDSSYSYTQEERSYQEAQKKAAHRKARMSEDNKAYKPSLTDDEESDELSDDGKQKRRKTKKGGIGGPLTSLPVVSSGKRRKKRRNKNAKDGADGGADASSGSEDDDSLDASQSVVLRASMTRTSNPPLSHASAGRHSREPQDRSGANDSAASMFPGLDSIPEIEEYLLQAEQRPEPIRQPSQARRSRSRTPAPLSASRSPAFSIGGLLGRIVHLIIKLCLLVVSGFFSVMSMLTFLFGQVFGTSFDILLRRPVGWARGSGPLLRLLVPGLVVFAAWYALQNASIAPYVPSLSFPSRTPVYQPPAAPPANMGEFSDRLTNIESTLSGLSADHELNKRKIDEGARKYSELMGQVTHLDTRLAQEIKKSQDANIRAQNAINVAVSAIKHEMEVLQSQMAAQQKQQQAQKPHEGITDDEARLKVKTLEERFAAVEGSSKEALEFAKKALAAPPQASSPGPSAAWWNKLASGTGSKSLQIKSADGQDVSALITHLVDNAVSRINKDDIGKADFAMQSAGARVIPSLTSPALEIKPKGFTKQVMGLFTGQGTFGFRPPITALHYDTHAGVCWPFAGEEGQLGVMLVAPVYIDEVTIDHVPKDVAFDMASAPRRMEVWGMVEGEENVRRVAEWKADRAARREAGDASVPPEEDDPAYPMTLPKTPEYIRIANFTYDIEAPNNVQTFPIDTEIRDLGVDFGIVVLRILDNWGRKEYTCLYRFRVHGQRYGGGELPMLFSGASDSR</sequence>
<comment type="subcellular location">
    <subcellularLocation>
        <location evidence="1">Membrane</location>
    </subcellularLocation>
</comment>
<evidence type="ECO:0000256" key="6">
    <source>
        <dbReference type="SAM" id="Phobius"/>
    </source>
</evidence>
<feature type="compositionally biased region" description="Polar residues" evidence="5">
    <location>
        <begin position="130"/>
        <end position="171"/>
    </location>
</feature>
<gene>
    <name evidence="8" type="ORF">BDN70DRAFT_933823</name>
</gene>
<dbReference type="AlphaFoldDB" id="A0A9P5YYD7"/>
<feature type="transmembrane region" description="Helical" evidence="6">
    <location>
        <begin position="479"/>
        <end position="506"/>
    </location>
</feature>
<protein>
    <recommendedName>
        <fullName evidence="7">SUN domain-containing protein</fullName>
    </recommendedName>
</protein>
<dbReference type="Pfam" id="PF07738">
    <property type="entry name" value="Sad1_UNC"/>
    <property type="match status" value="2"/>
</dbReference>